<dbReference type="Pfam" id="PF04488">
    <property type="entry name" value="Gly_transf_sug"/>
    <property type="match status" value="1"/>
</dbReference>
<gene>
    <name evidence="3" type="ORF">ALEPTO_LOCUS2306</name>
</gene>
<feature type="transmembrane region" description="Helical" evidence="2">
    <location>
        <begin position="20"/>
        <end position="41"/>
    </location>
</feature>
<evidence type="ECO:0000313" key="4">
    <source>
        <dbReference type="Proteomes" id="UP000789508"/>
    </source>
</evidence>
<evidence type="ECO:0000313" key="3">
    <source>
        <dbReference type="EMBL" id="CAG8477320.1"/>
    </source>
</evidence>
<dbReference type="InterPro" id="IPR051981">
    <property type="entry name" value="Glycosyltransf_32"/>
</dbReference>
<dbReference type="PANTHER" id="PTHR12042">
    <property type="entry name" value="LACTOSYLCERAMIDE 4-ALPHA-GALACTOSYLTRANSFERASE ALPHA- 1,4-GALACTOSYLTRANSFERASE"/>
    <property type="match status" value="1"/>
</dbReference>
<evidence type="ECO:0000256" key="2">
    <source>
        <dbReference type="SAM" id="Phobius"/>
    </source>
</evidence>
<accession>A0A9N8WBJ4</accession>
<dbReference type="InterPro" id="IPR007577">
    <property type="entry name" value="GlycoTrfase_DXD_sugar-bd_CS"/>
</dbReference>
<dbReference type="OrthoDB" id="409543at2759"/>
<proteinExistence type="inferred from homology"/>
<name>A0A9N8WBJ4_9GLOM</name>
<dbReference type="SUPFAM" id="SSF53448">
    <property type="entry name" value="Nucleotide-diphospho-sugar transferases"/>
    <property type="match status" value="1"/>
</dbReference>
<organism evidence="3 4">
    <name type="scientific">Ambispora leptoticha</name>
    <dbReference type="NCBI Taxonomy" id="144679"/>
    <lineage>
        <taxon>Eukaryota</taxon>
        <taxon>Fungi</taxon>
        <taxon>Fungi incertae sedis</taxon>
        <taxon>Mucoromycota</taxon>
        <taxon>Glomeromycotina</taxon>
        <taxon>Glomeromycetes</taxon>
        <taxon>Archaeosporales</taxon>
        <taxon>Ambisporaceae</taxon>
        <taxon>Ambispora</taxon>
    </lineage>
</organism>
<comment type="caution">
    <text evidence="3">The sequence shown here is derived from an EMBL/GenBank/DDBJ whole genome shotgun (WGS) entry which is preliminary data.</text>
</comment>
<dbReference type="GO" id="GO:0016758">
    <property type="term" value="F:hexosyltransferase activity"/>
    <property type="evidence" value="ECO:0007669"/>
    <property type="project" value="TreeGrafter"/>
</dbReference>
<dbReference type="Proteomes" id="UP000789508">
    <property type="component" value="Unassembled WGS sequence"/>
</dbReference>
<dbReference type="EMBL" id="CAJVPS010000327">
    <property type="protein sequence ID" value="CAG8477320.1"/>
    <property type="molecule type" value="Genomic_DNA"/>
</dbReference>
<dbReference type="PANTHER" id="PTHR12042:SF21">
    <property type="entry name" value="ALPHA1,4-GALACTOSYLTRANSFERASE 1-RELATED"/>
    <property type="match status" value="1"/>
</dbReference>
<comment type="similarity">
    <text evidence="1">Belongs to the glycosyltransferase 32 family.</text>
</comment>
<dbReference type="InterPro" id="IPR029044">
    <property type="entry name" value="Nucleotide-diphossugar_trans"/>
</dbReference>
<keyword evidence="2" id="KW-0812">Transmembrane</keyword>
<dbReference type="GO" id="GO:0006688">
    <property type="term" value="P:glycosphingolipid biosynthetic process"/>
    <property type="evidence" value="ECO:0007669"/>
    <property type="project" value="TreeGrafter"/>
</dbReference>
<dbReference type="Gene3D" id="3.90.550.20">
    <property type="match status" value="1"/>
</dbReference>
<reference evidence="3" key="1">
    <citation type="submission" date="2021-06" db="EMBL/GenBank/DDBJ databases">
        <authorList>
            <person name="Kallberg Y."/>
            <person name="Tangrot J."/>
            <person name="Rosling A."/>
        </authorList>
    </citation>
    <scope>NUCLEOTIDE SEQUENCE</scope>
    <source>
        <strain evidence="3">FL130A</strain>
    </source>
</reference>
<evidence type="ECO:0000256" key="1">
    <source>
        <dbReference type="ARBA" id="ARBA00009003"/>
    </source>
</evidence>
<keyword evidence="2" id="KW-0472">Membrane</keyword>
<sequence>MATIPYIRLNAPWPKSPKRVKCITILKTTILLVILGVIVFFSTCELHLNMRVYLREWLVKEEFRNENLYGCFDNIPEENLTKPIYNEVHPAVPLTSGWDCYDFAEGIKMLAGQPKEHLTFHTYWRADLRPLGDKQVATLRSFFATQDSNYSSLILWSNGDLSKNELLQPFFERFPDRFQTKIYDPEVESKGTAIENSSNLKLQDKHAYLDGDLIRLLVLYKYGGVWFDMDSLFIRDLSPLTEHEWVGQWDCFLPDGSPLNGAFMRFREKSPYVCELLEEMAHGPPPRKDTIDWGSRLYYKVFRRLIQNGKKPFKVLPWCFTDPSVCHPSNSMPSAFDEYEFNKDKLLQVFAYHWHNQWDKKKGSLFRYLEGLHDKVLDF</sequence>
<dbReference type="AlphaFoldDB" id="A0A9N8WBJ4"/>
<keyword evidence="4" id="KW-1185">Reference proteome</keyword>
<protein>
    <submittedName>
        <fullName evidence="3">7563_t:CDS:1</fullName>
    </submittedName>
</protein>
<keyword evidence="2" id="KW-1133">Transmembrane helix</keyword>
<dbReference type="GO" id="GO:0016020">
    <property type="term" value="C:membrane"/>
    <property type="evidence" value="ECO:0007669"/>
    <property type="project" value="GOC"/>
</dbReference>